<proteinExistence type="inferred from homology"/>
<dbReference type="AlphaFoldDB" id="A0A0S1SQN3"/>
<dbReference type="GO" id="GO:0051301">
    <property type="term" value="P:cell division"/>
    <property type="evidence" value="ECO:0007669"/>
    <property type="project" value="UniProtKB-KW"/>
</dbReference>
<keyword evidence="7 8" id="KW-0133">Cell shape</keyword>
<organism evidence="11 12">
    <name type="scientific">Candidatus Peribacter riflensis</name>
    <dbReference type="NCBI Taxonomy" id="1735162"/>
    <lineage>
        <taxon>Bacteria</taxon>
        <taxon>Candidatus Peregrinibacteriota</taxon>
        <taxon>Candidatus Peribacteria</taxon>
        <taxon>Candidatus Peribacterales</taxon>
        <taxon>Candidatus Peribacteraceae</taxon>
        <taxon>Candidatus Peribacter</taxon>
    </lineage>
</organism>
<dbReference type="InterPro" id="IPR013221">
    <property type="entry name" value="Mur_ligase_cen"/>
</dbReference>
<dbReference type="InterPro" id="IPR036291">
    <property type="entry name" value="NAD(P)-bd_dom_sf"/>
</dbReference>
<reference evidence="12" key="1">
    <citation type="submission" date="2015-10" db="EMBL/GenBank/DDBJ databases">
        <title>Analysis of five complete genome sequences for members of the class Peribacteria in the recently recognized Peregrinibacteria bacterial phylum.</title>
        <authorList>
            <person name="Anantharaman K."/>
            <person name="Brown C.T."/>
            <person name="Burstein D."/>
            <person name="Castelle C.J."/>
            <person name="Probst A.J."/>
            <person name="Thomas B.C."/>
            <person name="Williams K.H."/>
            <person name="Banfield J.F."/>
        </authorList>
    </citation>
    <scope>NUCLEOTIDE SEQUENCE [LARGE SCALE GENOMIC DNA]</scope>
</reference>
<comment type="similarity">
    <text evidence="7">Belongs to the MurCDEF family.</text>
</comment>
<keyword evidence="7 8" id="KW-0132">Cell division</keyword>
<dbReference type="GO" id="GO:0008360">
    <property type="term" value="P:regulation of cell shape"/>
    <property type="evidence" value="ECO:0007669"/>
    <property type="project" value="UniProtKB-KW"/>
</dbReference>
<feature type="domain" description="Mur ligase C-terminal" evidence="9">
    <location>
        <begin position="302"/>
        <end position="407"/>
    </location>
</feature>
<accession>A0A0S1SV61</accession>
<evidence type="ECO:0000259" key="9">
    <source>
        <dbReference type="Pfam" id="PF02875"/>
    </source>
</evidence>
<name>A0A0S1SQN3_9BACT</name>
<keyword evidence="7 8" id="KW-0131">Cell cycle</keyword>
<protein>
    <recommendedName>
        <fullName evidence="7 8">UDP-N-acetylmuramoylalanine--D-glutamate ligase</fullName>
        <ecNumber evidence="7 8">6.3.2.9</ecNumber>
    </recommendedName>
    <alternativeName>
        <fullName evidence="7">D-glutamic acid-adding enzyme</fullName>
    </alternativeName>
    <alternativeName>
        <fullName evidence="7">UDP-N-acetylmuramoyl-L-alanyl-D-glutamate synthetase</fullName>
    </alternativeName>
</protein>
<evidence type="ECO:0000256" key="1">
    <source>
        <dbReference type="ARBA" id="ARBA00004496"/>
    </source>
</evidence>
<accession>A0A0S1SQN3</accession>
<gene>
    <name evidence="7" type="primary">murD</name>
    <name evidence="11" type="ORF">PeribacterD1_0610</name>
</gene>
<evidence type="ECO:0000256" key="5">
    <source>
        <dbReference type="ARBA" id="ARBA00022741"/>
    </source>
</evidence>
<sequence length="446" mass="48258">MHIRDLSGKSICILGYGREGQAMLKALEEHAPGCEITVADQDAAITLPKGSRHWLQVGDGWLKNLDKFDVLIKSPGIPPHPVLEAYRSALISPTQIFFDSIRDSGAMVIGVTGSKGKSTTASLLYHILQTSQPAHQPTSRILLVGNIGEPAIAHLKDAAPGTTCGERSRTIFVMEMSSYQLMDLTTSPHLAVVTSFFPEHLDYHGSVEAYGEAKKHIARFQTKEDTVFFMADSAGTLEIAKESRGKRIPFSAADTPVAIGETQLIGTHNLGNIAAAFLVSQELGVEKEIAVAAIRSFTPLPHRLQSLGIKHDIEWVDDSISTTPQSAIAALDALGDRVATIILGGLDRGYDFSPLAERLTQSTVQTVILLPESGKRIGEALKKATAHAQICEAKNMEEAVTLAKQHTRSPIPDSRFPIVLLSPASPSYGHFKNFEDRGEQFARAAQ</sequence>
<evidence type="ECO:0000259" key="10">
    <source>
        <dbReference type="Pfam" id="PF08245"/>
    </source>
</evidence>
<dbReference type="GO" id="GO:0005524">
    <property type="term" value="F:ATP binding"/>
    <property type="evidence" value="ECO:0007669"/>
    <property type="project" value="UniProtKB-UniRule"/>
</dbReference>
<dbReference type="GO" id="GO:0008764">
    <property type="term" value="F:UDP-N-acetylmuramoylalanine-D-glutamate ligase activity"/>
    <property type="evidence" value="ECO:0007669"/>
    <property type="project" value="UniProtKB-UniRule"/>
</dbReference>
<dbReference type="PANTHER" id="PTHR43692">
    <property type="entry name" value="UDP-N-ACETYLMURAMOYLALANINE--D-GLUTAMATE LIGASE"/>
    <property type="match status" value="1"/>
</dbReference>
<keyword evidence="6 7" id="KW-0067">ATP-binding</keyword>
<dbReference type="UniPathway" id="UPA00219"/>
<dbReference type="SUPFAM" id="SSF51735">
    <property type="entry name" value="NAD(P)-binding Rossmann-fold domains"/>
    <property type="match status" value="1"/>
</dbReference>
<keyword evidence="7 8" id="KW-0961">Cell wall biogenesis/degradation</keyword>
<dbReference type="SUPFAM" id="SSF53623">
    <property type="entry name" value="MurD-like peptide ligases, catalytic domain"/>
    <property type="match status" value="1"/>
</dbReference>
<accession>A0A0S1SI71</accession>
<dbReference type="GO" id="GO:0009252">
    <property type="term" value="P:peptidoglycan biosynthetic process"/>
    <property type="evidence" value="ECO:0007669"/>
    <property type="project" value="UniProtKB-UniRule"/>
</dbReference>
<evidence type="ECO:0000313" key="11">
    <source>
        <dbReference type="EMBL" id="ALM13290.1"/>
    </source>
</evidence>
<evidence type="ECO:0000256" key="8">
    <source>
        <dbReference type="RuleBase" id="RU003664"/>
    </source>
</evidence>
<reference evidence="11 12" key="2">
    <citation type="journal article" date="2016" name="PeerJ">
        <title>Analysis of five complete genome sequences for members of the class Peribacteria in the recently recognized Peregrinibacteria bacterial phylum.</title>
        <authorList>
            <person name="Anantharaman K."/>
            <person name="Brown C.T."/>
            <person name="Burstein D."/>
            <person name="Castelle C.J."/>
            <person name="Probst A.J."/>
            <person name="Thomas B.C."/>
            <person name="Williams K.H."/>
            <person name="Banfield J.F."/>
        </authorList>
    </citation>
    <scope>NUCLEOTIDE SEQUENCE [LARGE SCALE GENOMIC DNA]</scope>
    <source>
        <strain evidence="11">RIFOXYD1_FULL_PER-ii_59_16</strain>
    </source>
</reference>
<dbReference type="Pfam" id="PF08245">
    <property type="entry name" value="Mur_ligase_M"/>
    <property type="match status" value="1"/>
</dbReference>
<accession>A0A0S1SLH1</accession>
<dbReference type="GO" id="GO:0005737">
    <property type="term" value="C:cytoplasm"/>
    <property type="evidence" value="ECO:0007669"/>
    <property type="project" value="UniProtKB-SubCell"/>
</dbReference>
<evidence type="ECO:0000256" key="6">
    <source>
        <dbReference type="ARBA" id="ARBA00022840"/>
    </source>
</evidence>
<dbReference type="InterPro" id="IPR036565">
    <property type="entry name" value="Mur-like_cat_sf"/>
</dbReference>
<accession>A0A0S1SJZ6</accession>
<evidence type="ECO:0000313" key="12">
    <source>
        <dbReference type="Proteomes" id="UP000069135"/>
    </source>
</evidence>
<dbReference type="EMBL" id="CP013065">
    <property type="protein sequence ID" value="ALM13290.1"/>
    <property type="molecule type" value="Genomic_DNA"/>
</dbReference>
<dbReference type="InterPro" id="IPR036615">
    <property type="entry name" value="Mur_ligase_C_dom_sf"/>
</dbReference>
<dbReference type="Gene3D" id="3.40.1190.10">
    <property type="entry name" value="Mur-like, catalytic domain"/>
    <property type="match status" value="1"/>
</dbReference>
<comment type="catalytic activity">
    <reaction evidence="7 8">
        <text>UDP-N-acetyl-alpha-D-muramoyl-L-alanine + D-glutamate + ATP = UDP-N-acetyl-alpha-D-muramoyl-L-alanyl-D-glutamate + ADP + phosphate + H(+)</text>
        <dbReference type="Rhea" id="RHEA:16429"/>
        <dbReference type="ChEBI" id="CHEBI:15378"/>
        <dbReference type="ChEBI" id="CHEBI:29986"/>
        <dbReference type="ChEBI" id="CHEBI:30616"/>
        <dbReference type="ChEBI" id="CHEBI:43474"/>
        <dbReference type="ChEBI" id="CHEBI:83898"/>
        <dbReference type="ChEBI" id="CHEBI:83900"/>
        <dbReference type="ChEBI" id="CHEBI:456216"/>
        <dbReference type="EC" id="6.3.2.9"/>
    </reaction>
</comment>
<dbReference type="Pfam" id="PF02875">
    <property type="entry name" value="Mur_ligase_C"/>
    <property type="match status" value="1"/>
</dbReference>
<dbReference type="PATRIC" id="fig|1735161.3.peg.594"/>
<evidence type="ECO:0000256" key="2">
    <source>
        <dbReference type="ARBA" id="ARBA00004752"/>
    </source>
</evidence>
<dbReference type="SUPFAM" id="SSF53244">
    <property type="entry name" value="MurD-like peptide ligases, peptide-binding domain"/>
    <property type="match status" value="1"/>
</dbReference>
<dbReference type="EC" id="6.3.2.9" evidence="7 8"/>
<dbReference type="PANTHER" id="PTHR43692:SF1">
    <property type="entry name" value="UDP-N-ACETYLMURAMOYLALANINE--D-GLUTAMATE LIGASE"/>
    <property type="match status" value="1"/>
</dbReference>
<dbReference type="HAMAP" id="MF_00639">
    <property type="entry name" value="MurD"/>
    <property type="match status" value="1"/>
</dbReference>
<comment type="function">
    <text evidence="7 8">Cell wall formation. Catalyzes the addition of glutamate to the nucleotide precursor UDP-N-acetylmuramoyl-L-alanine (UMA).</text>
</comment>
<dbReference type="Gene3D" id="3.90.190.20">
    <property type="entry name" value="Mur ligase, C-terminal domain"/>
    <property type="match status" value="1"/>
</dbReference>
<dbReference type="Gene3D" id="3.40.50.720">
    <property type="entry name" value="NAD(P)-binding Rossmann-like Domain"/>
    <property type="match status" value="1"/>
</dbReference>
<dbReference type="InterPro" id="IPR005762">
    <property type="entry name" value="MurD"/>
</dbReference>
<comment type="subcellular location">
    <subcellularLocation>
        <location evidence="1 7 8">Cytoplasm</location>
    </subcellularLocation>
</comment>
<evidence type="ECO:0000256" key="7">
    <source>
        <dbReference type="HAMAP-Rule" id="MF_00639"/>
    </source>
</evidence>
<keyword evidence="7 8" id="KW-0573">Peptidoglycan synthesis</keyword>
<evidence type="ECO:0000256" key="4">
    <source>
        <dbReference type="ARBA" id="ARBA00022598"/>
    </source>
</evidence>
<keyword evidence="4 7" id="KW-0436">Ligase</keyword>
<evidence type="ECO:0000256" key="3">
    <source>
        <dbReference type="ARBA" id="ARBA00022490"/>
    </source>
</evidence>
<dbReference type="InterPro" id="IPR004101">
    <property type="entry name" value="Mur_ligase_C"/>
</dbReference>
<dbReference type="GO" id="GO:0071555">
    <property type="term" value="P:cell wall organization"/>
    <property type="evidence" value="ECO:0007669"/>
    <property type="project" value="UniProtKB-KW"/>
</dbReference>
<keyword evidence="5 7" id="KW-0547">Nucleotide-binding</keyword>
<dbReference type="STRING" id="1735162.PeribacterB2_0609"/>
<dbReference type="NCBIfam" id="TIGR01087">
    <property type="entry name" value="murD"/>
    <property type="match status" value="1"/>
</dbReference>
<dbReference type="Proteomes" id="UP000069135">
    <property type="component" value="Chromosome"/>
</dbReference>
<keyword evidence="3 7" id="KW-0963">Cytoplasm</keyword>
<feature type="binding site" evidence="7">
    <location>
        <begin position="113"/>
        <end position="119"/>
    </location>
    <ligand>
        <name>ATP</name>
        <dbReference type="ChEBI" id="CHEBI:30616"/>
    </ligand>
</feature>
<comment type="pathway">
    <text evidence="2 7 8">Cell wall biogenesis; peptidoglycan biosynthesis.</text>
</comment>
<dbReference type="KEGG" id="prf:PeribacterA2_0609"/>
<feature type="domain" description="Mur ligase central" evidence="10">
    <location>
        <begin position="111"/>
        <end position="246"/>
    </location>
</feature>